<dbReference type="SMART" id="SM00589">
    <property type="entry name" value="PRY"/>
    <property type="match status" value="1"/>
</dbReference>
<dbReference type="Gene3D" id="2.60.120.920">
    <property type="match status" value="1"/>
</dbReference>
<reference evidence="3" key="1">
    <citation type="submission" date="2025-08" db="UniProtKB">
        <authorList>
            <consortium name="Ensembl"/>
        </authorList>
    </citation>
    <scope>IDENTIFICATION</scope>
</reference>
<dbReference type="PROSITE" id="PS50188">
    <property type="entry name" value="B302_SPRY"/>
    <property type="match status" value="1"/>
</dbReference>
<dbReference type="AlphaFoldDB" id="A0A8C8ST98"/>
<evidence type="ECO:0000256" key="1">
    <source>
        <dbReference type="SAM" id="MobiDB-lite"/>
    </source>
</evidence>
<proteinExistence type="predicted"/>
<feature type="domain" description="B30.2/SPRY" evidence="2">
    <location>
        <begin position="259"/>
        <end position="456"/>
    </location>
</feature>
<dbReference type="Pfam" id="PF13765">
    <property type="entry name" value="PRY"/>
    <property type="match status" value="1"/>
</dbReference>
<reference evidence="3" key="2">
    <citation type="submission" date="2025-09" db="UniProtKB">
        <authorList>
            <consortium name="Ensembl"/>
        </authorList>
    </citation>
    <scope>IDENTIFICATION</scope>
</reference>
<dbReference type="PRINTS" id="PR01407">
    <property type="entry name" value="BUTYPHLNCDUF"/>
</dbReference>
<accession>A0A8C8ST98</accession>
<dbReference type="SUPFAM" id="SSF49899">
    <property type="entry name" value="Concanavalin A-like lectins/glucanases"/>
    <property type="match status" value="1"/>
</dbReference>
<dbReference type="InterPro" id="IPR006574">
    <property type="entry name" value="PRY"/>
</dbReference>
<dbReference type="InterPro" id="IPR043136">
    <property type="entry name" value="B30.2/SPRY_sf"/>
</dbReference>
<dbReference type="SUPFAM" id="SSF57845">
    <property type="entry name" value="B-box zinc-binding domain"/>
    <property type="match status" value="1"/>
</dbReference>
<organism evidence="3 4">
    <name type="scientific">Pelusios castaneus</name>
    <name type="common">West African mud turtle</name>
    <dbReference type="NCBI Taxonomy" id="367368"/>
    <lineage>
        <taxon>Eukaryota</taxon>
        <taxon>Metazoa</taxon>
        <taxon>Chordata</taxon>
        <taxon>Craniata</taxon>
        <taxon>Vertebrata</taxon>
        <taxon>Euteleostomi</taxon>
        <taxon>Archelosauria</taxon>
        <taxon>Testudinata</taxon>
        <taxon>Testudines</taxon>
        <taxon>Pleurodira</taxon>
        <taxon>Pelomedusidae</taxon>
        <taxon>Pelusios</taxon>
    </lineage>
</organism>
<dbReference type="InterPro" id="IPR013320">
    <property type="entry name" value="ConA-like_dom_sf"/>
</dbReference>
<dbReference type="InterPro" id="IPR050143">
    <property type="entry name" value="TRIM/RBCC"/>
</dbReference>
<feature type="region of interest" description="Disordered" evidence="1">
    <location>
        <begin position="1"/>
        <end position="48"/>
    </location>
</feature>
<dbReference type="Pfam" id="PF00622">
    <property type="entry name" value="SPRY"/>
    <property type="match status" value="1"/>
</dbReference>
<dbReference type="PANTHER" id="PTHR24103">
    <property type="entry name" value="E3 UBIQUITIN-PROTEIN LIGASE TRIM"/>
    <property type="match status" value="1"/>
</dbReference>
<evidence type="ECO:0000259" key="2">
    <source>
        <dbReference type="PROSITE" id="PS50188"/>
    </source>
</evidence>
<dbReference type="InterPro" id="IPR003877">
    <property type="entry name" value="SPRY_dom"/>
</dbReference>
<dbReference type="Ensembl" id="ENSPCET00000027592.1">
    <property type="protein sequence ID" value="ENSPCEP00000026698.1"/>
    <property type="gene ID" value="ENSPCEG00000019988.1"/>
</dbReference>
<name>A0A8C8ST98_9SAUR</name>
<dbReference type="InterPro" id="IPR003879">
    <property type="entry name" value="Butyrophylin_SPRY"/>
</dbReference>
<dbReference type="Gene3D" id="3.30.160.60">
    <property type="entry name" value="Classic Zinc Finger"/>
    <property type="match status" value="1"/>
</dbReference>
<keyword evidence="4" id="KW-1185">Reference proteome</keyword>
<dbReference type="InterPro" id="IPR001870">
    <property type="entry name" value="B30.2/SPRY"/>
</dbReference>
<sequence>MPASLTPLLPRIYGGGGERQLSETGQREEAAQRPLPSGSARVPPAPVAPASPGSGWCCGERAMAQEGPGLPGERCPEHDLELGWFCAEHRRAVCAQCAELGGCSGHRVTALAEKAAELRNKIVDQCERLQLQSAAITKHMAEVLPGKNQSALSAASWAREVVIQRLTFVRNVCENEEQRLLEKVHAEEERAHQSILTQRAHWTESLKKLAALRTYLVDMITNLDDHGLVHAEQEIFERTEAAEGILEPQESEKLNFNQKCVQSPLLHQLWASAVLSLEEVHVDEKTVSPRLALSDDKKTLMFSPKAKPYPVCPERFDHWPNALAAKAFHKGTHAWRVSVAKSCAYKLGIAYGSLQRKGAGSEARLGYNPSSWVFSRFDKEFRFSHNGHHQVLELARCPTQVGVVVDLDGGEVLFYDPIACVILHSHQEAFTESIYPVLAVADQSISLALAELSKTTTGLVQW</sequence>
<protein>
    <submittedName>
        <fullName evidence="3">B-box and SPRY domain containing</fullName>
    </submittedName>
</protein>
<dbReference type="Proteomes" id="UP000694393">
    <property type="component" value="Unplaced"/>
</dbReference>
<evidence type="ECO:0000313" key="3">
    <source>
        <dbReference type="Ensembl" id="ENSPCEP00000026698.1"/>
    </source>
</evidence>
<evidence type="ECO:0000313" key="4">
    <source>
        <dbReference type="Proteomes" id="UP000694393"/>
    </source>
</evidence>